<dbReference type="EMBL" id="CCYD01001551">
    <property type="protein sequence ID" value="CEG45163.1"/>
    <property type="molecule type" value="Genomic_DNA"/>
</dbReference>
<dbReference type="RefSeq" id="XP_024581532.1">
    <property type="nucleotide sequence ID" value="XM_024715877.1"/>
</dbReference>
<sequence length="56" mass="6323">MSHFEETINEYNNIIVAVGILAKIVCYRRKLSKKQIFSTGVVNNLEGDKRTLIAIA</sequence>
<dbReference type="AlphaFoldDB" id="A0A0N7L6T4"/>
<keyword evidence="2" id="KW-1185">Reference proteome</keyword>
<protein>
    <submittedName>
        <fullName evidence="1">Uncharacterized protein</fullName>
    </submittedName>
</protein>
<dbReference type="Proteomes" id="UP000054928">
    <property type="component" value="Unassembled WGS sequence"/>
</dbReference>
<accession>A0A0N7L6T4</accession>
<proteinExistence type="predicted"/>
<name>A0A0N7L6T4_PLAHL</name>
<evidence type="ECO:0000313" key="1">
    <source>
        <dbReference type="EMBL" id="CEG45163.1"/>
    </source>
</evidence>
<evidence type="ECO:0000313" key="2">
    <source>
        <dbReference type="Proteomes" id="UP000054928"/>
    </source>
</evidence>
<reference evidence="2" key="1">
    <citation type="submission" date="2014-09" db="EMBL/GenBank/DDBJ databases">
        <authorList>
            <person name="Sharma Rahul"/>
            <person name="Thines Marco"/>
        </authorList>
    </citation>
    <scope>NUCLEOTIDE SEQUENCE [LARGE SCALE GENOMIC DNA]</scope>
</reference>
<organism evidence="1 2">
    <name type="scientific">Plasmopara halstedii</name>
    <name type="common">Downy mildew of sunflower</name>
    <dbReference type="NCBI Taxonomy" id="4781"/>
    <lineage>
        <taxon>Eukaryota</taxon>
        <taxon>Sar</taxon>
        <taxon>Stramenopiles</taxon>
        <taxon>Oomycota</taxon>
        <taxon>Peronosporomycetes</taxon>
        <taxon>Peronosporales</taxon>
        <taxon>Peronosporaceae</taxon>
        <taxon>Plasmopara</taxon>
    </lineage>
</organism>
<dbReference type="GeneID" id="36396535"/>